<dbReference type="SUPFAM" id="SSF50405">
    <property type="entry name" value="Actin-crosslinking proteins"/>
    <property type="match status" value="1"/>
</dbReference>
<proteinExistence type="predicted"/>
<dbReference type="InterPro" id="IPR008999">
    <property type="entry name" value="Actin-crosslinking"/>
</dbReference>
<dbReference type="Proteomes" id="UP000607653">
    <property type="component" value="Unassembled WGS sequence"/>
</dbReference>
<dbReference type="CDD" id="cd23340">
    <property type="entry name" value="beta-trefoil_FSCN_ACP-like"/>
    <property type="match status" value="1"/>
</dbReference>
<reference evidence="2 3" key="1">
    <citation type="journal article" date="2020" name="Mol. Biol. Evol.">
        <title>Distinct Expression and Methylation Patterns for Genes with Different Fates following a Single Whole-Genome Duplication in Flowering Plants.</title>
        <authorList>
            <person name="Shi T."/>
            <person name="Rahmani R.S."/>
            <person name="Gugger P.F."/>
            <person name="Wang M."/>
            <person name="Li H."/>
            <person name="Zhang Y."/>
            <person name="Li Z."/>
            <person name="Wang Q."/>
            <person name="Van de Peer Y."/>
            <person name="Marchal K."/>
            <person name="Chen J."/>
        </authorList>
    </citation>
    <scope>NUCLEOTIDE SEQUENCE [LARGE SCALE GENOMIC DNA]</scope>
    <source>
        <tissue evidence="2">Leaf</tissue>
    </source>
</reference>
<comment type="caution">
    <text evidence="2">The sequence shown here is derived from an EMBL/GenBank/DDBJ whole genome shotgun (WGS) entry which is preliminary data.</text>
</comment>
<dbReference type="PANTHER" id="PTHR31205">
    <property type="entry name" value="ACTIN CROSS-LINKING PROTEIN (DUF569)"/>
    <property type="match status" value="1"/>
</dbReference>
<dbReference type="InterPro" id="IPR007679">
    <property type="entry name" value="DUF569"/>
</dbReference>
<organism evidence="2 3">
    <name type="scientific">Nelumbo nucifera</name>
    <name type="common">Sacred lotus</name>
    <dbReference type="NCBI Taxonomy" id="4432"/>
    <lineage>
        <taxon>Eukaryota</taxon>
        <taxon>Viridiplantae</taxon>
        <taxon>Streptophyta</taxon>
        <taxon>Embryophyta</taxon>
        <taxon>Tracheophyta</taxon>
        <taxon>Spermatophyta</taxon>
        <taxon>Magnoliopsida</taxon>
        <taxon>Proteales</taxon>
        <taxon>Nelumbonaceae</taxon>
        <taxon>Nelumbo</taxon>
    </lineage>
</organism>
<evidence type="ECO:0000259" key="1">
    <source>
        <dbReference type="Pfam" id="PF04601"/>
    </source>
</evidence>
<evidence type="ECO:0000313" key="3">
    <source>
        <dbReference type="Proteomes" id="UP000607653"/>
    </source>
</evidence>
<accession>A0A822YY57</accession>
<evidence type="ECO:0000313" key="2">
    <source>
        <dbReference type="EMBL" id="DAD36229.1"/>
    </source>
</evidence>
<name>A0A822YY57_NELNU</name>
<dbReference type="AlphaFoldDB" id="A0A822YY57"/>
<dbReference type="Gene3D" id="2.80.10.50">
    <property type="match status" value="1"/>
</dbReference>
<feature type="domain" description="DUF569" evidence="1">
    <location>
        <begin position="1"/>
        <end position="99"/>
    </location>
</feature>
<dbReference type="Pfam" id="PF04601">
    <property type="entry name" value="DUF569"/>
    <property type="match status" value="1"/>
</dbReference>
<gene>
    <name evidence="2" type="ORF">HUJ06_006869</name>
</gene>
<sequence length="146" mass="16928">MEIFHKAKAIRLQSHHEKYLFAEEDKKSVSQDRNDSSRNAKWGVEFVEGGNYVRLKSCYGRYLNASNEAFLLGMTGKKVLQTTPRKLDSSVEWEPIKEGNSITHDITHRIATQDWNLWDVDVVEIHIDSPCMNRHYCSCIVRSEGR</sequence>
<dbReference type="EMBL" id="DUZY01000004">
    <property type="protein sequence ID" value="DAD36229.1"/>
    <property type="molecule type" value="Genomic_DNA"/>
</dbReference>
<keyword evidence="3" id="KW-1185">Reference proteome</keyword>
<dbReference type="PANTHER" id="PTHR31205:SF69">
    <property type="entry name" value="ACTIN CROSS-LINKING PROTEIN (DUF569)"/>
    <property type="match status" value="1"/>
</dbReference>
<protein>
    <recommendedName>
        <fullName evidence="1">DUF569 domain-containing protein</fullName>
    </recommendedName>
</protein>